<dbReference type="RefSeq" id="WP_075733590.1">
    <property type="nucleotide sequence ID" value="NZ_CP009249.1"/>
</dbReference>
<name>A0A1L7D2E7_9CORY</name>
<evidence type="ECO:0000313" key="2">
    <source>
        <dbReference type="Proteomes" id="UP000185491"/>
    </source>
</evidence>
<reference evidence="1 2" key="1">
    <citation type="submission" date="2014-08" db="EMBL/GenBank/DDBJ databases">
        <title>Complete genome sequence of Corynebacterium phocae M408/89/1(T)(=DSM 44612(T)), isolated from the common seal (Phoca vitulina).</title>
        <authorList>
            <person name="Ruckert C."/>
            <person name="Albersmeier A."/>
            <person name="Winkler A."/>
            <person name="Kalinowski J."/>
        </authorList>
    </citation>
    <scope>NUCLEOTIDE SEQUENCE [LARGE SCALE GENOMIC DNA]</scope>
    <source>
        <strain evidence="1 2">M408/89/1</strain>
    </source>
</reference>
<accession>A0A1L7D2E7</accession>
<dbReference type="PANTHER" id="PTHR38010:SF1">
    <property type="entry name" value="SLR0848 PROTEIN"/>
    <property type="match status" value="1"/>
</dbReference>
<organism evidence="1 2">
    <name type="scientific">Corynebacterium phocae</name>
    <dbReference type="NCBI Taxonomy" id="161895"/>
    <lineage>
        <taxon>Bacteria</taxon>
        <taxon>Bacillati</taxon>
        <taxon>Actinomycetota</taxon>
        <taxon>Actinomycetes</taxon>
        <taxon>Mycobacteriales</taxon>
        <taxon>Corynebacteriaceae</taxon>
        <taxon>Corynebacterium</taxon>
    </lineage>
</organism>
<evidence type="ECO:0000313" key="1">
    <source>
        <dbReference type="EMBL" id="APT92284.1"/>
    </source>
</evidence>
<dbReference type="PANTHER" id="PTHR38010">
    <property type="entry name" value="SLR0848 PROTEIN"/>
    <property type="match status" value="1"/>
</dbReference>
<gene>
    <name evidence="1" type="ORF">CPHO_04565</name>
</gene>
<dbReference type="EMBL" id="CP009249">
    <property type="protein sequence ID" value="APT92284.1"/>
    <property type="molecule type" value="Genomic_DNA"/>
</dbReference>
<dbReference type="Proteomes" id="UP000185491">
    <property type="component" value="Chromosome"/>
</dbReference>
<dbReference type="OrthoDB" id="3291843at2"/>
<keyword evidence="2" id="KW-1185">Reference proteome</keyword>
<dbReference type="STRING" id="161895.CPHO_04565"/>
<evidence type="ECO:0008006" key="3">
    <source>
        <dbReference type="Google" id="ProtNLM"/>
    </source>
</evidence>
<dbReference type="AlphaFoldDB" id="A0A1L7D2E7"/>
<proteinExistence type="predicted"/>
<dbReference type="KEGG" id="cpho:CPHO_04565"/>
<sequence length="230" mass="25572">MYRVFETLDELNGKLEAATGVPMTGNAMVSRNEMLALLDDLRNALPVELDDAQDVLDKQDAILLGAQERADQLWAETEAESRAVMQQAQTDAEAMLADAESRTTYMLSQAKDDSERMVEDARAESERLVAKGNHSFERAVAEGQAEQERLVSESEVVARANDEAHRIVDAAHAESLRLRTEADEFVDSKLASFEETLNGVLRTVVKDRQALRRGAGAAGRAYQQKRDYRD</sequence>
<protein>
    <recommendedName>
        <fullName evidence="3">Cell division initiation protein</fullName>
    </recommendedName>
</protein>